<feature type="chain" id="PRO_5026952715" description="Lipoprotein" evidence="1">
    <location>
        <begin position="25"/>
        <end position="161"/>
    </location>
</feature>
<accession>A0A6L6WBX5</accession>
<reference evidence="2 3" key="1">
    <citation type="submission" date="2019-12" db="EMBL/GenBank/DDBJ databases">
        <authorList>
            <person name="Zhang Y.-J."/>
        </authorList>
    </citation>
    <scope>NUCLEOTIDE SEQUENCE [LARGE SCALE GENOMIC DNA]</scope>
    <source>
        <strain evidence="2 3">CY05</strain>
    </source>
</reference>
<sequence length="161" mass="16690">MIVRGRFVLVSCLAAGIAGCSAPAEQGPAPTTVQECRDDLDAGMQRVRQASANQSYSGGNAMASSIGAAIGSGISKGIYESRYNDCLIAVGGGASYTQVQSSRAPVPEANAVSGNFDLPTQYPLMPGDTQLWKQLTAAQQQRAIEFLRGGSTIRSSLSGDN</sequence>
<dbReference type="AlphaFoldDB" id="A0A6L6WBX5"/>
<dbReference type="EMBL" id="WQLV01000002">
    <property type="protein sequence ID" value="MVO15060.1"/>
    <property type="molecule type" value="Genomic_DNA"/>
</dbReference>
<dbReference type="RefSeq" id="WP_157021373.1">
    <property type="nucleotide sequence ID" value="NZ_WQLV01000002.1"/>
</dbReference>
<keyword evidence="1" id="KW-0732">Signal</keyword>
<evidence type="ECO:0000313" key="2">
    <source>
        <dbReference type="EMBL" id="MVO15060.1"/>
    </source>
</evidence>
<organism evidence="2 3">
    <name type="scientific">Parasedimentitalea huanghaiensis</name>
    <dbReference type="NCBI Taxonomy" id="2682100"/>
    <lineage>
        <taxon>Bacteria</taxon>
        <taxon>Pseudomonadati</taxon>
        <taxon>Pseudomonadota</taxon>
        <taxon>Alphaproteobacteria</taxon>
        <taxon>Rhodobacterales</taxon>
        <taxon>Paracoccaceae</taxon>
        <taxon>Parasedimentitalea</taxon>
    </lineage>
</organism>
<feature type="signal peptide" evidence="1">
    <location>
        <begin position="1"/>
        <end position="24"/>
    </location>
</feature>
<proteinExistence type="predicted"/>
<keyword evidence="3" id="KW-1185">Reference proteome</keyword>
<evidence type="ECO:0000256" key="1">
    <source>
        <dbReference type="SAM" id="SignalP"/>
    </source>
</evidence>
<dbReference type="Proteomes" id="UP000478892">
    <property type="component" value="Unassembled WGS sequence"/>
</dbReference>
<evidence type="ECO:0000313" key="3">
    <source>
        <dbReference type="Proteomes" id="UP000478892"/>
    </source>
</evidence>
<comment type="caution">
    <text evidence="2">The sequence shown here is derived from an EMBL/GenBank/DDBJ whole genome shotgun (WGS) entry which is preliminary data.</text>
</comment>
<gene>
    <name evidence="2" type="ORF">GO984_04480</name>
</gene>
<evidence type="ECO:0008006" key="4">
    <source>
        <dbReference type="Google" id="ProtNLM"/>
    </source>
</evidence>
<protein>
    <recommendedName>
        <fullName evidence="4">Lipoprotein</fullName>
    </recommendedName>
</protein>
<dbReference type="PROSITE" id="PS51257">
    <property type="entry name" value="PROKAR_LIPOPROTEIN"/>
    <property type="match status" value="1"/>
</dbReference>
<name>A0A6L6WBX5_9RHOB</name>